<dbReference type="RefSeq" id="WP_113029911.1">
    <property type="nucleotide sequence ID" value="NZ_QMFB01000002.1"/>
</dbReference>
<evidence type="ECO:0000313" key="2">
    <source>
        <dbReference type="EMBL" id="RAV22505.1"/>
    </source>
</evidence>
<dbReference type="InterPro" id="IPR019673">
    <property type="entry name" value="Spore_germination_GerPC"/>
</dbReference>
<name>A0A329MRD8_9BACL</name>
<sequence length="200" mass="23483">MNGYFQNPYIQHLNACLHWQSCKMAELEQKLNKLQNDFDQLSKQRTMNIDKIEYKFDQLKIEKLEGTLHIGVSPNVEKSIEDFTVNGEEVGPTSYRTESFTRIHDKVSEYLTADCPSYIRGVEEKYRMILGHDYRNVIIQDVRGQVDKRIDNYLKSMPKDGTSEQIGHFEQQAFEQIKTDIQTAIERHIQKHKESRADQP</sequence>
<protein>
    <submittedName>
        <fullName evidence="2">Uncharacterized protein</fullName>
    </submittedName>
</protein>
<evidence type="ECO:0000313" key="3">
    <source>
        <dbReference type="Proteomes" id="UP000250369"/>
    </source>
</evidence>
<keyword evidence="3" id="KW-1185">Reference proteome</keyword>
<feature type="coiled-coil region" evidence="1">
    <location>
        <begin position="17"/>
        <end position="44"/>
    </location>
</feature>
<comment type="caution">
    <text evidence="2">The sequence shown here is derived from an EMBL/GenBank/DDBJ whole genome shotgun (WGS) entry which is preliminary data.</text>
</comment>
<dbReference type="EMBL" id="QMFB01000002">
    <property type="protein sequence ID" value="RAV22505.1"/>
    <property type="molecule type" value="Genomic_DNA"/>
</dbReference>
<reference evidence="2 3" key="1">
    <citation type="journal article" date="2009" name="Int. J. Syst. Evol. Microbiol.">
        <title>Paenibacillus contaminans sp. nov., isolated from a contaminated laboratory plate.</title>
        <authorList>
            <person name="Chou J.H."/>
            <person name="Lee J.H."/>
            <person name="Lin M.C."/>
            <person name="Chang P.S."/>
            <person name="Arun A.B."/>
            <person name="Young C.C."/>
            <person name="Chen W.M."/>
        </authorList>
    </citation>
    <scope>NUCLEOTIDE SEQUENCE [LARGE SCALE GENOMIC DNA]</scope>
    <source>
        <strain evidence="2 3">CKOBP-6</strain>
    </source>
</reference>
<keyword evidence="1" id="KW-0175">Coiled coil</keyword>
<dbReference type="AlphaFoldDB" id="A0A329MRD8"/>
<proteinExistence type="predicted"/>
<dbReference type="OrthoDB" id="2991331at2"/>
<evidence type="ECO:0000256" key="1">
    <source>
        <dbReference type="SAM" id="Coils"/>
    </source>
</evidence>
<dbReference type="Pfam" id="PF10737">
    <property type="entry name" value="GerPC"/>
    <property type="match status" value="1"/>
</dbReference>
<accession>A0A329MRD8</accession>
<organism evidence="2 3">
    <name type="scientific">Paenibacillus contaminans</name>
    <dbReference type="NCBI Taxonomy" id="450362"/>
    <lineage>
        <taxon>Bacteria</taxon>
        <taxon>Bacillati</taxon>
        <taxon>Bacillota</taxon>
        <taxon>Bacilli</taxon>
        <taxon>Bacillales</taxon>
        <taxon>Paenibacillaceae</taxon>
        <taxon>Paenibacillus</taxon>
    </lineage>
</organism>
<gene>
    <name evidence="2" type="ORF">DQG23_06100</name>
</gene>
<dbReference type="Proteomes" id="UP000250369">
    <property type="component" value="Unassembled WGS sequence"/>
</dbReference>